<evidence type="ECO:0000313" key="4">
    <source>
        <dbReference type="Proteomes" id="UP000281553"/>
    </source>
</evidence>
<sequence length="32" mass="3799">MYCLFEYASDNNFSLQINPASSVNPEHLQYFR</sequence>
<dbReference type="OrthoDB" id="423283at2759"/>
<dbReference type="PROSITE" id="PS50237">
    <property type="entry name" value="HECT"/>
    <property type="match status" value="1"/>
</dbReference>
<evidence type="ECO:0000313" key="3">
    <source>
        <dbReference type="EMBL" id="VDK40264.1"/>
    </source>
</evidence>
<gene>
    <name evidence="3" type="ORF">DILT_LOCUS1120</name>
</gene>
<dbReference type="Proteomes" id="UP000281553">
    <property type="component" value="Unassembled WGS sequence"/>
</dbReference>
<organism evidence="3 4">
    <name type="scientific">Dibothriocephalus latus</name>
    <name type="common">Fish tapeworm</name>
    <name type="synonym">Diphyllobothrium latum</name>
    <dbReference type="NCBI Taxonomy" id="60516"/>
    <lineage>
        <taxon>Eukaryota</taxon>
        <taxon>Metazoa</taxon>
        <taxon>Spiralia</taxon>
        <taxon>Lophotrochozoa</taxon>
        <taxon>Platyhelminthes</taxon>
        <taxon>Cestoda</taxon>
        <taxon>Eucestoda</taxon>
        <taxon>Diphyllobothriidea</taxon>
        <taxon>Diphyllobothriidae</taxon>
        <taxon>Dibothriocephalus</taxon>
    </lineage>
</organism>
<accession>A0A3P6R5Y7</accession>
<name>A0A3P6R5Y7_DIBLA</name>
<evidence type="ECO:0000259" key="2">
    <source>
        <dbReference type="PROSITE" id="PS50237"/>
    </source>
</evidence>
<comment type="caution">
    <text evidence="1">Lacks conserved residue(s) required for the propagation of feature annotation.</text>
</comment>
<dbReference type="AlphaFoldDB" id="A0A3P6R5Y7"/>
<protein>
    <recommendedName>
        <fullName evidence="2">HECT domain-containing protein</fullName>
    </recommendedName>
</protein>
<dbReference type="GO" id="GO:0004842">
    <property type="term" value="F:ubiquitin-protein transferase activity"/>
    <property type="evidence" value="ECO:0007669"/>
    <property type="project" value="InterPro"/>
</dbReference>
<reference evidence="3 4" key="1">
    <citation type="submission" date="2018-11" db="EMBL/GenBank/DDBJ databases">
        <authorList>
            <consortium name="Pathogen Informatics"/>
        </authorList>
    </citation>
    <scope>NUCLEOTIDE SEQUENCE [LARGE SCALE GENOMIC DNA]</scope>
</reference>
<dbReference type="InterPro" id="IPR000569">
    <property type="entry name" value="HECT_dom"/>
</dbReference>
<evidence type="ECO:0000256" key="1">
    <source>
        <dbReference type="PROSITE-ProRule" id="PRU00104"/>
    </source>
</evidence>
<dbReference type="EMBL" id="UYRU01006632">
    <property type="protein sequence ID" value="VDK40264.1"/>
    <property type="molecule type" value="Genomic_DNA"/>
</dbReference>
<feature type="domain" description="HECT" evidence="2">
    <location>
        <begin position="1"/>
        <end position="32"/>
    </location>
</feature>
<keyword evidence="4" id="KW-1185">Reference proteome</keyword>
<keyword evidence="1" id="KW-0833">Ubl conjugation pathway</keyword>
<proteinExistence type="predicted"/>
<dbReference type="Gene3D" id="3.90.1750.10">
    <property type="entry name" value="Hect, E3 ligase catalytic domains"/>
    <property type="match status" value="1"/>
</dbReference>